<dbReference type="Gene3D" id="1.20.1250.20">
    <property type="entry name" value="MFS general substrate transporter like domains"/>
    <property type="match status" value="2"/>
</dbReference>
<feature type="transmembrane region" description="Helical" evidence="7">
    <location>
        <begin position="374"/>
        <end position="397"/>
    </location>
</feature>
<dbReference type="InterPro" id="IPR036259">
    <property type="entry name" value="MFS_trans_sf"/>
</dbReference>
<comment type="subcellular location">
    <subcellularLocation>
        <location evidence="1">Endomembrane system</location>
        <topology evidence="1">Multi-pass membrane protein</topology>
    </subcellularLocation>
</comment>
<feature type="transmembrane region" description="Helical" evidence="7">
    <location>
        <begin position="455"/>
        <end position="473"/>
    </location>
</feature>
<dbReference type="InterPro" id="IPR024671">
    <property type="entry name" value="Atg22-like"/>
</dbReference>
<dbReference type="PANTHER" id="PTHR23519">
    <property type="entry name" value="AUTOPHAGY-RELATED PROTEIN 22"/>
    <property type="match status" value="1"/>
</dbReference>
<evidence type="ECO:0000313" key="9">
    <source>
        <dbReference type="Proteomes" id="UP000192656"/>
    </source>
</evidence>
<organism evidence="8 9">
    <name type="scientific">Fulvimarina manganoxydans</name>
    <dbReference type="NCBI Taxonomy" id="937218"/>
    <lineage>
        <taxon>Bacteria</taxon>
        <taxon>Pseudomonadati</taxon>
        <taxon>Pseudomonadota</taxon>
        <taxon>Alphaproteobacteria</taxon>
        <taxon>Hyphomicrobiales</taxon>
        <taxon>Aurantimonadaceae</taxon>
        <taxon>Fulvimarina</taxon>
    </lineage>
</organism>
<keyword evidence="5 7" id="KW-0472">Membrane</keyword>
<keyword evidence="9" id="KW-1185">Reference proteome</keyword>
<keyword evidence="2" id="KW-0813">Transport</keyword>
<evidence type="ECO:0000256" key="4">
    <source>
        <dbReference type="ARBA" id="ARBA00022989"/>
    </source>
</evidence>
<dbReference type="OrthoDB" id="9768783at2"/>
<evidence type="ECO:0000256" key="1">
    <source>
        <dbReference type="ARBA" id="ARBA00004127"/>
    </source>
</evidence>
<evidence type="ECO:0000256" key="7">
    <source>
        <dbReference type="SAM" id="Phobius"/>
    </source>
</evidence>
<dbReference type="Pfam" id="PF11700">
    <property type="entry name" value="ATG22"/>
    <property type="match status" value="1"/>
</dbReference>
<keyword evidence="4 7" id="KW-1133">Transmembrane helix</keyword>
<dbReference type="PANTHER" id="PTHR23519:SF1">
    <property type="entry name" value="AUTOPHAGY-RELATED PROTEIN 22"/>
    <property type="match status" value="1"/>
</dbReference>
<sequence length="496" mass="50993">MTTEPNGQGKVSASNETDGPPYTRPLAKPAVWGWMSFDLAAQPFFTVILTFVFGPYFVSELASDPASGQTAWSLAATIAGLTVAILSPVLGSIADRAGPRKPWIATFACLKVAALLAIWPLAAPGSALIPVIAAIVLAQVAAEFSIVFNDAMLPRLVAAPAIGRVSNVAWGLGYAGGIIFLVFALGLLAASPETGRTLLGLTPLFGLDPAQGEGARATGPLAAIWYVLFLLPLLFLTPDRPRAEPISRAVASGLSDLKATAGEIRRRTELLKFFIARMIYQDGVNALLVLGGAFAAAMFGWSIVEIGLFGIILNLTAIPGCLVASSLDARLGSKAIVAGAVTLLTIATLGLVSTSPEATLFGLLPFAPASDGGLFASGAEKAYVAWGLLVGLAFGPVQASSRSWLAQSVTPDEAGRYFGFYALIGRATSFLAPASVAGLTAIAAGMTDPVTASRVGMSALIAFFVAGLALLLVTKGPTRGRERASTDQAAGLKSGS</sequence>
<feature type="transmembrane region" description="Helical" evidence="7">
    <location>
        <begin position="39"/>
        <end position="58"/>
    </location>
</feature>
<gene>
    <name evidence="8" type="ORF">SAMN06297251_12935</name>
</gene>
<feature type="compositionally biased region" description="Polar residues" evidence="6">
    <location>
        <begin position="1"/>
        <end position="17"/>
    </location>
</feature>
<feature type="region of interest" description="Disordered" evidence="6">
    <location>
        <begin position="1"/>
        <end position="22"/>
    </location>
</feature>
<keyword evidence="3 7" id="KW-0812">Transmembrane</keyword>
<evidence type="ECO:0000256" key="6">
    <source>
        <dbReference type="SAM" id="MobiDB-lite"/>
    </source>
</evidence>
<feature type="transmembrane region" description="Helical" evidence="7">
    <location>
        <begin position="418"/>
        <end position="443"/>
    </location>
</feature>
<dbReference type="EMBL" id="FWXR01000029">
    <property type="protein sequence ID" value="SMD11331.1"/>
    <property type="molecule type" value="Genomic_DNA"/>
</dbReference>
<feature type="transmembrane region" description="Helical" evidence="7">
    <location>
        <begin position="306"/>
        <end position="324"/>
    </location>
</feature>
<dbReference type="SUPFAM" id="SSF103473">
    <property type="entry name" value="MFS general substrate transporter"/>
    <property type="match status" value="1"/>
</dbReference>
<reference evidence="8 9" key="1">
    <citation type="submission" date="2017-04" db="EMBL/GenBank/DDBJ databases">
        <authorList>
            <person name="Afonso C.L."/>
            <person name="Miller P.J."/>
            <person name="Scott M.A."/>
            <person name="Spackman E."/>
            <person name="Goraichik I."/>
            <person name="Dimitrov K.M."/>
            <person name="Suarez D.L."/>
            <person name="Swayne D.E."/>
        </authorList>
    </citation>
    <scope>NUCLEOTIDE SEQUENCE [LARGE SCALE GENOMIC DNA]</scope>
    <source>
        <strain evidence="8 9">CGMCC 1.10972</strain>
    </source>
</reference>
<dbReference type="AlphaFoldDB" id="A0A1W2ENR6"/>
<feature type="transmembrane region" description="Helical" evidence="7">
    <location>
        <begin position="168"/>
        <end position="190"/>
    </location>
</feature>
<protein>
    <submittedName>
        <fullName evidence="8">MFS transporter, UMF1 family</fullName>
    </submittedName>
</protein>
<proteinExistence type="predicted"/>
<feature type="transmembrane region" description="Helical" evidence="7">
    <location>
        <begin position="274"/>
        <end position="300"/>
    </location>
</feature>
<feature type="transmembrane region" description="Helical" evidence="7">
    <location>
        <begin position="70"/>
        <end position="91"/>
    </location>
</feature>
<evidence type="ECO:0000256" key="2">
    <source>
        <dbReference type="ARBA" id="ARBA00022448"/>
    </source>
</evidence>
<evidence type="ECO:0000256" key="3">
    <source>
        <dbReference type="ARBA" id="ARBA00022692"/>
    </source>
</evidence>
<feature type="transmembrane region" description="Helical" evidence="7">
    <location>
        <begin position="217"/>
        <end position="236"/>
    </location>
</feature>
<dbReference type="InterPro" id="IPR050495">
    <property type="entry name" value="ATG22/LtaA_families"/>
</dbReference>
<dbReference type="RefSeq" id="WP_084412618.1">
    <property type="nucleotide sequence ID" value="NZ_FWXR01000029.1"/>
</dbReference>
<feature type="transmembrane region" description="Helical" evidence="7">
    <location>
        <begin position="336"/>
        <end position="354"/>
    </location>
</feature>
<feature type="transmembrane region" description="Helical" evidence="7">
    <location>
        <begin position="103"/>
        <end position="122"/>
    </location>
</feature>
<evidence type="ECO:0000313" key="8">
    <source>
        <dbReference type="EMBL" id="SMD11331.1"/>
    </source>
</evidence>
<feature type="transmembrane region" description="Helical" evidence="7">
    <location>
        <begin position="128"/>
        <end position="148"/>
    </location>
</feature>
<dbReference type="GO" id="GO:0012505">
    <property type="term" value="C:endomembrane system"/>
    <property type="evidence" value="ECO:0007669"/>
    <property type="project" value="UniProtKB-SubCell"/>
</dbReference>
<accession>A0A1W2ENR6</accession>
<dbReference type="STRING" id="937218.SAMN06297251_12935"/>
<evidence type="ECO:0000256" key="5">
    <source>
        <dbReference type="ARBA" id="ARBA00023136"/>
    </source>
</evidence>
<dbReference type="Proteomes" id="UP000192656">
    <property type="component" value="Unassembled WGS sequence"/>
</dbReference>
<name>A0A1W2ENR6_9HYPH</name>